<comment type="caution">
    <text evidence="5">The sequence shown here is derived from an EMBL/GenBank/DDBJ whole genome shotgun (WGS) entry which is preliminary data.</text>
</comment>
<accession>A0ABD1UGW8</accession>
<evidence type="ECO:0000256" key="3">
    <source>
        <dbReference type="SAM" id="Phobius"/>
    </source>
</evidence>
<dbReference type="PANTHER" id="PTHR22835:SF683">
    <property type="entry name" value="OS05G0506800 PROTEIN"/>
    <property type="match status" value="1"/>
</dbReference>
<evidence type="ECO:0000256" key="1">
    <source>
        <dbReference type="ARBA" id="ARBA00008668"/>
    </source>
</evidence>
<proteinExistence type="inferred from homology"/>
<keyword evidence="3" id="KW-1133">Transmembrane helix</keyword>
<dbReference type="AlphaFoldDB" id="A0ABD1UGW8"/>
<evidence type="ECO:0000313" key="5">
    <source>
        <dbReference type="EMBL" id="KAL2524245.1"/>
    </source>
</evidence>
<gene>
    <name evidence="5" type="ORF">Adt_09299</name>
</gene>
<keyword evidence="6" id="KW-1185">Reference proteome</keyword>
<dbReference type="InterPro" id="IPR001087">
    <property type="entry name" value="GDSL"/>
</dbReference>
<feature type="chain" id="PRO_5044809773" evidence="4">
    <location>
        <begin position="31"/>
        <end position="344"/>
    </location>
</feature>
<sequence length="344" mass="37847">MAHPFSTKHFPSPISFAILILALLVSNKHAFGCYKSIISFGNSLADTGNLLHIRPPDKPPQSGRWPYGETFFHCPTGRYSDGRLVVDFIAQSLGLPFLEPFIGGKNANLSSRNFSKGVNFAVAGATALDLSFLEKYGIFNTQTNVSLGTQLDWFKEFFATFCKTSPDCKIFFQTSLILVGEIGGNEYNFAFMQGTDREVIESLVSAIIGNISFTVQELVKLGASQWWFLGTYQLVVCLVIFYITRLKMKKNMTPKLVVLTGFTSTLSACCGVGGPYNFNASALCGTPPATSCDDPSRYVNWDGIHFTEAAYRWIAQGLLEGPYTIPHIRTACTSISRTSGLSEY</sequence>
<evidence type="ECO:0000256" key="2">
    <source>
        <dbReference type="ARBA" id="ARBA00023180"/>
    </source>
</evidence>
<feature type="transmembrane region" description="Helical" evidence="3">
    <location>
        <begin position="256"/>
        <end position="278"/>
    </location>
</feature>
<dbReference type="Pfam" id="PF00657">
    <property type="entry name" value="Lipase_GDSL"/>
    <property type="match status" value="1"/>
</dbReference>
<reference evidence="6" key="1">
    <citation type="submission" date="2024-07" db="EMBL/GenBank/DDBJ databases">
        <title>Two chromosome-level genome assemblies of Korean endemic species Abeliophyllum distichum and Forsythia ovata (Oleaceae).</title>
        <authorList>
            <person name="Jang H."/>
        </authorList>
    </citation>
    <scope>NUCLEOTIDE SEQUENCE [LARGE SCALE GENOMIC DNA]</scope>
</reference>
<evidence type="ECO:0000313" key="6">
    <source>
        <dbReference type="Proteomes" id="UP001604336"/>
    </source>
</evidence>
<dbReference type="SUPFAM" id="SSF52266">
    <property type="entry name" value="SGNH hydrolase"/>
    <property type="match status" value="1"/>
</dbReference>
<name>A0ABD1UGW8_9LAMI</name>
<dbReference type="InterPro" id="IPR036514">
    <property type="entry name" value="SGNH_hydro_sf"/>
</dbReference>
<dbReference type="PANTHER" id="PTHR22835">
    <property type="entry name" value="ZINC FINGER FYVE DOMAIN CONTAINING PROTEIN"/>
    <property type="match status" value="1"/>
</dbReference>
<keyword evidence="3" id="KW-0812">Transmembrane</keyword>
<protein>
    <submittedName>
        <fullName evidence="5">GDSL esterase/lipase</fullName>
    </submittedName>
</protein>
<evidence type="ECO:0000256" key="4">
    <source>
        <dbReference type="SAM" id="SignalP"/>
    </source>
</evidence>
<organism evidence="5 6">
    <name type="scientific">Abeliophyllum distichum</name>
    <dbReference type="NCBI Taxonomy" id="126358"/>
    <lineage>
        <taxon>Eukaryota</taxon>
        <taxon>Viridiplantae</taxon>
        <taxon>Streptophyta</taxon>
        <taxon>Embryophyta</taxon>
        <taxon>Tracheophyta</taxon>
        <taxon>Spermatophyta</taxon>
        <taxon>Magnoliopsida</taxon>
        <taxon>eudicotyledons</taxon>
        <taxon>Gunneridae</taxon>
        <taxon>Pentapetalae</taxon>
        <taxon>asterids</taxon>
        <taxon>lamiids</taxon>
        <taxon>Lamiales</taxon>
        <taxon>Oleaceae</taxon>
        <taxon>Forsythieae</taxon>
        <taxon>Abeliophyllum</taxon>
    </lineage>
</organism>
<keyword evidence="2" id="KW-0325">Glycoprotein</keyword>
<feature type="transmembrane region" description="Helical" evidence="3">
    <location>
        <begin position="226"/>
        <end position="244"/>
    </location>
</feature>
<dbReference type="Proteomes" id="UP001604336">
    <property type="component" value="Unassembled WGS sequence"/>
</dbReference>
<keyword evidence="4" id="KW-0732">Signal</keyword>
<dbReference type="Gene3D" id="3.40.50.1110">
    <property type="entry name" value="SGNH hydrolase"/>
    <property type="match status" value="2"/>
</dbReference>
<feature type="signal peptide" evidence="4">
    <location>
        <begin position="1"/>
        <end position="30"/>
    </location>
</feature>
<keyword evidence="3" id="KW-0472">Membrane</keyword>
<comment type="similarity">
    <text evidence="1">Belongs to the 'GDSL' lipolytic enzyme family.</text>
</comment>
<dbReference type="EMBL" id="JBFOLK010000003">
    <property type="protein sequence ID" value="KAL2524245.1"/>
    <property type="molecule type" value="Genomic_DNA"/>
</dbReference>